<dbReference type="GO" id="GO:0030145">
    <property type="term" value="F:manganese ion binding"/>
    <property type="evidence" value="ECO:0007669"/>
    <property type="project" value="UniProtKB-UniRule"/>
</dbReference>
<evidence type="ECO:0000313" key="9">
    <source>
        <dbReference type="EMBL" id="RKN81457.1"/>
    </source>
</evidence>
<comment type="pathway">
    <text evidence="6">Quinol/quinone metabolism; menaquinone biosynthesis.</text>
</comment>
<dbReference type="PANTHER" id="PTHR42916">
    <property type="entry name" value="2-SUCCINYL-5-ENOLPYRUVYL-6-HYDROXY-3-CYCLOHEXENE-1-CARBOXYLATE SYNTHASE"/>
    <property type="match status" value="1"/>
</dbReference>
<dbReference type="CDD" id="cd02009">
    <property type="entry name" value="TPP_SHCHC_synthase"/>
    <property type="match status" value="1"/>
</dbReference>
<dbReference type="InterPro" id="IPR012001">
    <property type="entry name" value="Thiamin_PyroP_enz_TPP-bd_dom"/>
</dbReference>
<dbReference type="GO" id="GO:0070204">
    <property type="term" value="F:2-succinyl-5-enolpyruvyl-6-hydroxy-3-cyclohexene-1-carboxylic-acid synthase activity"/>
    <property type="evidence" value="ECO:0007669"/>
    <property type="project" value="UniProtKB-UniRule"/>
</dbReference>
<dbReference type="AlphaFoldDB" id="A0A3B0CCL0"/>
<keyword evidence="1 6" id="KW-0808">Transferase</keyword>
<dbReference type="PIRSF" id="PIRSF004983">
    <property type="entry name" value="MenD"/>
    <property type="match status" value="1"/>
</dbReference>
<dbReference type="OrthoDB" id="9791859at2"/>
<dbReference type="NCBIfam" id="TIGR00173">
    <property type="entry name" value="menD"/>
    <property type="match status" value="1"/>
</dbReference>
<accession>A0A3B0CCL0</accession>
<keyword evidence="2 6" id="KW-0479">Metal-binding</keyword>
<keyword evidence="4 6" id="KW-0786">Thiamine pyrophosphate</keyword>
<dbReference type="InterPro" id="IPR004433">
    <property type="entry name" value="MenaQ_synth_MenD"/>
</dbReference>
<comment type="cofactor">
    <cofactor evidence="6">
        <name>thiamine diphosphate</name>
        <dbReference type="ChEBI" id="CHEBI:58937"/>
    </cofactor>
    <text evidence="6">Binds 1 thiamine pyrophosphate per subunit.</text>
</comment>
<dbReference type="Pfam" id="PF02775">
    <property type="entry name" value="TPP_enzyme_C"/>
    <property type="match status" value="1"/>
</dbReference>
<evidence type="ECO:0000256" key="1">
    <source>
        <dbReference type="ARBA" id="ARBA00022679"/>
    </source>
</evidence>
<keyword evidence="10" id="KW-1185">Reference proteome</keyword>
<dbReference type="InterPro" id="IPR029061">
    <property type="entry name" value="THDP-binding"/>
</dbReference>
<keyword evidence="3 6" id="KW-0460">Magnesium</keyword>
<evidence type="ECO:0000256" key="4">
    <source>
        <dbReference type="ARBA" id="ARBA00023052"/>
    </source>
</evidence>
<comment type="catalytic activity">
    <reaction evidence="6">
        <text>isochorismate + 2-oxoglutarate + H(+) = 5-enolpyruvoyl-6-hydroxy-2-succinyl-cyclohex-3-ene-1-carboxylate + CO2</text>
        <dbReference type="Rhea" id="RHEA:25593"/>
        <dbReference type="ChEBI" id="CHEBI:15378"/>
        <dbReference type="ChEBI" id="CHEBI:16526"/>
        <dbReference type="ChEBI" id="CHEBI:16810"/>
        <dbReference type="ChEBI" id="CHEBI:29780"/>
        <dbReference type="ChEBI" id="CHEBI:58818"/>
        <dbReference type="EC" id="2.2.1.9"/>
    </reaction>
</comment>
<comment type="pathway">
    <text evidence="6">Quinol/quinone metabolism; 1,4-dihydroxy-2-naphthoate biosynthesis; 1,4-dihydroxy-2-naphthoate from chorismate: step 2/7.</text>
</comment>
<gene>
    <name evidence="6 9" type="primary">menD</name>
    <name evidence="9" type="ORF">D7Z94_11085</name>
</gene>
<feature type="domain" description="Thiamine pyrophosphate enzyme TPP-binding" evidence="7">
    <location>
        <begin position="427"/>
        <end position="567"/>
    </location>
</feature>
<dbReference type="GO" id="GO:0000287">
    <property type="term" value="F:magnesium ion binding"/>
    <property type="evidence" value="ECO:0007669"/>
    <property type="project" value="UniProtKB-UniRule"/>
</dbReference>
<evidence type="ECO:0000259" key="8">
    <source>
        <dbReference type="Pfam" id="PF02776"/>
    </source>
</evidence>
<dbReference type="RefSeq" id="WP_120711614.1">
    <property type="nucleotide sequence ID" value="NZ_RBCJ01000002.1"/>
</dbReference>
<keyword evidence="6" id="KW-0474">Menaquinone biosynthesis</keyword>
<evidence type="ECO:0000256" key="5">
    <source>
        <dbReference type="ARBA" id="ARBA00023211"/>
    </source>
</evidence>
<dbReference type="EC" id="2.2.1.9" evidence="6"/>
<dbReference type="PANTHER" id="PTHR42916:SF1">
    <property type="entry name" value="PROTEIN PHYLLO, CHLOROPLASTIC"/>
    <property type="match status" value="1"/>
</dbReference>
<reference evidence="9 10" key="1">
    <citation type="submission" date="2018-10" db="EMBL/GenBank/DDBJ databases">
        <title>Ulvibacterium marinum gen. nov., sp. nov., a novel marine bacterium of the family Flavobacteriaceae, isolated from a culture of the green alga Ulva prolifera.</title>
        <authorList>
            <person name="Zhang Z."/>
        </authorList>
    </citation>
    <scope>NUCLEOTIDE SEQUENCE [LARGE SCALE GENOMIC DNA]</scope>
    <source>
        <strain evidence="9 10">CCMM003</strain>
    </source>
</reference>
<dbReference type="Gene3D" id="3.40.50.1220">
    <property type="entry name" value="TPP-binding domain"/>
    <property type="match status" value="1"/>
</dbReference>
<dbReference type="GO" id="GO:0009234">
    <property type="term" value="P:menaquinone biosynthetic process"/>
    <property type="evidence" value="ECO:0007669"/>
    <property type="project" value="UniProtKB-UniRule"/>
</dbReference>
<dbReference type="UniPathway" id="UPA01057">
    <property type="reaction ID" value="UER00164"/>
</dbReference>
<comment type="function">
    <text evidence="6">Catalyzes the thiamine diphosphate-dependent decarboxylation of 2-oxoglutarate and the subsequent addition of the resulting succinic semialdehyde-thiamine pyrophosphate anion to isochorismate to yield 2-succinyl-5-enolpyruvyl-6-hydroxy-3-cyclohexene-1-carboxylate (SEPHCHC).</text>
</comment>
<dbReference type="GO" id="GO:0030976">
    <property type="term" value="F:thiamine pyrophosphate binding"/>
    <property type="evidence" value="ECO:0007669"/>
    <property type="project" value="UniProtKB-UniRule"/>
</dbReference>
<evidence type="ECO:0000313" key="10">
    <source>
        <dbReference type="Proteomes" id="UP000276603"/>
    </source>
</evidence>
<comment type="caution">
    <text evidence="9">The sequence shown here is derived from an EMBL/GenBank/DDBJ whole genome shotgun (WGS) entry which is preliminary data.</text>
</comment>
<sequence length="592" mass="67695">MRYSTIPLAQTIILHCEAKGVQNIVISPGSRNAPLTIGFSENSFFKCFSIVDERCAAFFALGIAQYLQEPVALVCTSGSALLNYYPAVAEAFYSNIPLIVISADRPSYKIDIGDGQTIRQDDVFHRHIGFSVNLKQDVSHAVEKVKKYAPYLITENTVENTQEKIQSFNDTSLNEAINLAYAHNTPVHINVPFEEPLYDFIDEGTLQPNIVFNQEKDLSSSLDIEHLTSIWKTAKRKLVLVGVSHPNSIDQEVLDILADDPSVIVFTETTSNLHHPNFFPSIDTLVAPIEKLDQKDNLFRKLQPEILLTFGGLIVSKKIKAFLRQYKAEQHWHIDEIKAYDTFFSLSHHIKMDPNRFLKLILSDVYEENTKGNYRDYWQNIKENFRLKRLEYIHRIPFSDLLAFYYIGSSVPRDYQLHLANSSTIRYAQLFNWHPSIKMFCNRGTSGIDGSTSTAIGASVYSKKPTLLITGDLSFFYDSNAFWNGHIRSDFRILLINNGGGGIFRILPGKEDTPNFETYFETVQNLDAKHICNLYGFEHTEVSRSKDLEDALKFFYEQSDKPKLLEIRTPRLLNDKILLGYFDFLSSDFINH</sequence>
<evidence type="ECO:0000259" key="7">
    <source>
        <dbReference type="Pfam" id="PF02775"/>
    </source>
</evidence>
<evidence type="ECO:0000256" key="3">
    <source>
        <dbReference type="ARBA" id="ARBA00022842"/>
    </source>
</evidence>
<comment type="cofactor">
    <cofactor evidence="6">
        <name>Mg(2+)</name>
        <dbReference type="ChEBI" id="CHEBI:18420"/>
    </cofactor>
    <cofactor evidence="6">
        <name>Mn(2+)</name>
        <dbReference type="ChEBI" id="CHEBI:29035"/>
    </cofactor>
</comment>
<dbReference type="Gene3D" id="3.40.50.970">
    <property type="match status" value="2"/>
</dbReference>
<dbReference type="SUPFAM" id="SSF52518">
    <property type="entry name" value="Thiamin diphosphate-binding fold (THDP-binding)"/>
    <property type="match status" value="2"/>
</dbReference>
<protein>
    <recommendedName>
        <fullName evidence="6">2-succinyl-5-enolpyruvyl-6-hydroxy-3-cyclohexene-1-carboxylate synthase</fullName>
        <shortName evidence="6">SEPHCHC synthase</shortName>
        <ecNumber evidence="6">2.2.1.9</ecNumber>
    </recommendedName>
    <alternativeName>
        <fullName evidence="6">Menaquinone biosynthesis protein MenD</fullName>
    </alternativeName>
</protein>
<comment type="subunit">
    <text evidence="6">Homodimer.</text>
</comment>
<dbReference type="CDD" id="cd07037">
    <property type="entry name" value="TPP_PYR_MenD"/>
    <property type="match status" value="1"/>
</dbReference>
<dbReference type="UniPathway" id="UPA00079"/>
<dbReference type="EMBL" id="RBCJ01000002">
    <property type="protein sequence ID" value="RKN81457.1"/>
    <property type="molecule type" value="Genomic_DNA"/>
</dbReference>
<proteinExistence type="inferred from homology"/>
<dbReference type="Proteomes" id="UP000276603">
    <property type="component" value="Unassembled WGS sequence"/>
</dbReference>
<organism evidence="9 10">
    <name type="scientific">Ulvibacterium marinum</name>
    <dbReference type="NCBI Taxonomy" id="2419782"/>
    <lineage>
        <taxon>Bacteria</taxon>
        <taxon>Pseudomonadati</taxon>
        <taxon>Bacteroidota</taxon>
        <taxon>Flavobacteriia</taxon>
        <taxon>Flavobacteriales</taxon>
        <taxon>Flavobacteriaceae</taxon>
        <taxon>Ulvibacterium</taxon>
    </lineage>
</organism>
<feature type="domain" description="Thiamine pyrophosphate enzyme N-terminal TPP-binding" evidence="8">
    <location>
        <begin position="8"/>
        <end position="116"/>
    </location>
</feature>
<keyword evidence="5 6" id="KW-0464">Manganese</keyword>
<evidence type="ECO:0000256" key="2">
    <source>
        <dbReference type="ARBA" id="ARBA00022723"/>
    </source>
</evidence>
<name>A0A3B0CCL0_9FLAO</name>
<dbReference type="HAMAP" id="MF_01659">
    <property type="entry name" value="MenD"/>
    <property type="match status" value="1"/>
</dbReference>
<comment type="similarity">
    <text evidence="6">Belongs to the TPP enzyme family. MenD subfamily.</text>
</comment>
<dbReference type="InterPro" id="IPR011766">
    <property type="entry name" value="TPP_enzyme_TPP-bd"/>
</dbReference>
<evidence type="ECO:0000256" key="6">
    <source>
        <dbReference type="HAMAP-Rule" id="MF_01659"/>
    </source>
</evidence>
<dbReference type="Pfam" id="PF02776">
    <property type="entry name" value="TPP_enzyme_N"/>
    <property type="match status" value="1"/>
</dbReference>